<dbReference type="Ensembl" id="ENSXCOT00000006212.1">
    <property type="protein sequence ID" value="ENSXCOP00000006141.1"/>
    <property type="gene ID" value="ENSXCOG00000004741.1"/>
</dbReference>
<evidence type="ECO:0008006" key="3">
    <source>
        <dbReference type="Google" id="ProtNLM"/>
    </source>
</evidence>
<dbReference type="PANTHER" id="PTHR23287:SF16">
    <property type="entry name" value="TECTONIN BETA-PROPELLER REPEAT-CONTAINING PROTEIN 2"/>
    <property type="match status" value="1"/>
</dbReference>
<dbReference type="InterPro" id="IPR006624">
    <property type="entry name" value="Beta-propeller_rpt_TECPR"/>
</dbReference>
<evidence type="ECO:0000313" key="1">
    <source>
        <dbReference type="Ensembl" id="ENSXCOP00000006141.1"/>
    </source>
</evidence>
<sequence>MFSSPLCAQVELTHLSACRDALWGLDIHGQVNIRTLSPSCPIGLHWTLLDLSQLGAQMVVSCQTVWVRCVNGELARRYGISDRNPAGDYWKKIPGNTNWFTVTPEEELWAVTPIGGLCRRLTKLLPHMPSAPPPAGAVLGGEDVEDEWELI</sequence>
<dbReference type="SMART" id="SM00706">
    <property type="entry name" value="TECPR"/>
    <property type="match status" value="3"/>
</dbReference>
<organism evidence="1 2">
    <name type="scientific">Xiphophorus couchianus</name>
    <name type="common">Monterrey platyfish</name>
    <dbReference type="NCBI Taxonomy" id="32473"/>
    <lineage>
        <taxon>Eukaryota</taxon>
        <taxon>Metazoa</taxon>
        <taxon>Chordata</taxon>
        <taxon>Craniata</taxon>
        <taxon>Vertebrata</taxon>
        <taxon>Euteleostomi</taxon>
        <taxon>Actinopterygii</taxon>
        <taxon>Neopterygii</taxon>
        <taxon>Teleostei</taxon>
        <taxon>Neoteleostei</taxon>
        <taxon>Acanthomorphata</taxon>
        <taxon>Ovalentaria</taxon>
        <taxon>Atherinomorphae</taxon>
        <taxon>Cyprinodontiformes</taxon>
        <taxon>Poeciliidae</taxon>
        <taxon>Poeciliinae</taxon>
        <taxon>Xiphophorus</taxon>
    </lineage>
</organism>
<dbReference type="PANTHER" id="PTHR23287">
    <property type="entry name" value="RUBY-EYE2-LIKE PROTEIN"/>
    <property type="match status" value="1"/>
</dbReference>
<protein>
    <recommendedName>
        <fullName evidence="3">Tectonin beta-propeller repeat containing 2</fullName>
    </recommendedName>
</protein>
<dbReference type="GO" id="GO:0005737">
    <property type="term" value="C:cytoplasm"/>
    <property type="evidence" value="ECO:0007669"/>
    <property type="project" value="GOC"/>
</dbReference>
<dbReference type="Pfam" id="PF06462">
    <property type="entry name" value="Hyd_WA"/>
    <property type="match status" value="2"/>
</dbReference>
<reference evidence="1" key="1">
    <citation type="submission" date="2025-08" db="UniProtKB">
        <authorList>
            <consortium name="Ensembl"/>
        </authorList>
    </citation>
    <scope>IDENTIFICATION</scope>
</reference>
<dbReference type="STRING" id="32473.ENSXCOP00000006141"/>
<dbReference type="AlphaFoldDB" id="A0A3B5L8Q2"/>
<name>A0A3B5L8Q2_9TELE</name>
<proteinExistence type="predicted"/>
<dbReference type="GeneTree" id="ENSGT00940000157283"/>
<accession>A0A3B5L8Q2</accession>
<keyword evidence="2" id="KW-1185">Reference proteome</keyword>
<evidence type="ECO:0000313" key="2">
    <source>
        <dbReference type="Proteomes" id="UP000261380"/>
    </source>
</evidence>
<dbReference type="Proteomes" id="UP000261380">
    <property type="component" value="Unplaced"/>
</dbReference>
<dbReference type="GO" id="GO:0032527">
    <property type="term" value="P:protein exit from endoplasmic reticulum"/>
    <property type="evidence" value="ECO:0007669"/>
    <property type="project" value="TreeGrafter"/>
</dbReference>
<reference evidence="1" key="2">
    <citation type="submission" date="2025-09" db="UniProtKB">
        <authorList>
            <consortium name="Ensembl"/>
        </authorList>
    </citation>
    <scope>IDENTIFICATION</scope>
</reference>